<proteinExistence type="predicted"/>
<dbReference type="Proteomes" id="UP000823749">
    <property type="component" value="Chromosome 11"/>
</dbReference>
<dbReference type="GO" id="GO:0060147">
    <property type="term" value="P:regulation of post-transcriptional gene silencing"/>
    <property type="evidence" value="ECO:0007669"/>
    <property type="project" value="InterPro"/>
</dbReference>
<evidence type="ECO:0000313" key="1">
    <source>
        <dbReference type="EMBL" id="KAG5525906.1"/>
    </source>
</evidence>
<dbReference type="PANTHER" id="PTHR16212:SF4">
    <property type="entry name" value="FOCADHESIN"/>
    <property type="match status" value="1"/>
</dbReference>
<accession>A0AAV6IBM8</accession>
<dbReference type="AlphaFoldDB" id="A0AAV6IBM8"/>
<protein>
    <submittedName>
        <fullName evidence="1">Uncharacterized protein</fullName>
    </submittedName>
</protein>
<organism evidence="1 2">
    <name type="scientific">Rhododendron griersonianum</name>
    <dbReference type="NCBI Taxonomy" id="479676"/>
    <lineage>
        <taxon>Eukaryota</taxon>
        <taxon>Viridiplantae</taxon>
        <taxon>Streptophyta</taxon>
        <taxon>Embryophyta</taxon>
        <taxon>Tracheophyta</taxon>
        <taxon>Spermatophyta</taxon>
        <taxon>Magnoliopsida</taxon>
        <taxon>eudicotyledons</taxon>
        <taxon>Gunneridae</taxon>
        <taxon>Pentapetalae</taxon>
        <taxon>asterids</taxon>
        <taxon>Ericales</taxon>
        <taxon>Ericaceae</taxon>
        <taxon>Ericoideae</taxon>
        <taxon>Rhodoreae</taxon>
        <taxon>Rhododendron</taxon>
    </lineage>
</organism>
<comment type="caution">
    <text evidence="1">The sequence shown here is derived from an EMBL/GenBank/DDBJ whole genome shotgun (WGS) entry which is preliminary data.</text>
</comment>
<name>A0AAV6IBM8_9ERIC</name>
<gene>
    <name evidence="1" type="ORF">RHGRI_032264</name>
</gene>
<evidence type="ECO:0000313" key="2">
    <source>
        <dbReference type="Proteomes" id="UP000823749"/>
    </source>
</evidence>
<keyword evidence="2" id="KW-1185">Reference proteome</keyword>
<sequence>MENAPEGKIEEIDSDFSEALQFLGLLCGSFSKYMPLLVLGPVTVLSDLPVTLSSLLLDYSSWGVGRVAAESLVSYLWASTERIYDWECGFDTPTPYPPIDDSESDHMAVFLFRVMHRACVSLRAYLPPEKQLKLANLMIP</sequence>
<dbReference type="EMBL" id="JACTNZ010000011">
    <property type="protein sequence ID" value="KAG5525906.1"/>
    <property type="molecule type" value="Genomic_DNA"/>
</dbReference>
<dbReference type="PANTHER" id="PTHR16212">
    <property type="entry name" value="FOCADHESIN FAMILY MEMBER"/>
    <property type="match status" value="1"/>
</dbReference>
<reference evidence="1" key="1">
    <citation type="submission" date="2020-08" db="EMBL/GenBank/DDBJ databases">
        <title>Plant Genome Project.</title>
        <authorList>
            <person name="Zhang R.-G."/>
        </authorList>
    </citation>
    <scope>NUCLEOTIDE SEQUENCE</scope>
    <source>
        <strain evidence="1">WSP0</strain>
        <tissue evidence="1">Leaf</tissue>
    </source>
</reference>
<dbReference type="InterPro" id="IPR045163">
    <property type="entry name" value="Focadhesin/RST1"/>
</dbReference>